<dbReference type="Proteomes" id="UP000198661">
    <property type="component" value="Unassembled WGS sequence"/>
</dbReference>
<dbReference type="STRING" id="201973.SAMN04488025_1397"/>
<accession>A0A1I2SBD9</accession>
<name>A0A1I2SBD9_9BACL</name>
<evidence type="ECO:0000313" key="2">
    <source>
        <dbReference type="EMBL" id="SFG49049.1"/>
    </source>
</evidence>
<dbReference type="Gene3D" id="2.40.50.90">
    <property type="match status" value="1"/>
</dbReference>
<gene>
    <name evidence="2" type="ORF">SAMN04488025_1397</name>
</gene>
<dbReference type="Pfam" id="PF00565">
    <property type="entry name" value="SNase"/>
    <property type="match status" value="1"/>
</dbReference>
<keyword evidence="3" id="KW-1185">Reference proteome</keyword>
<protein>
    <submittedName>
        <fullName evidence="2">Nuclease homologue</fullName>
    </submittedName>
</protein>
<dbReference type="SMART" id="SM00318">
    <property type="entry name" value="SNc"/>
    <property type="match status" value="1"/>
</dbReference>
<sequence length="153" mass="16987">MKVLQKDFLKDHPTGIAYFRANSAREPKDVEEAEFVSHIDGDSVKLRINGKVETVQFLLVDTPETQHPEWGTQPLGEEASEYSKKILSEADRITLEYDVEKRDKYGRVLAYVYTNGQNAQEELLEKASPGGICLCVSPAFGSLPGSGAIRKGQ</sequence>
<dbReference type="GO" id="GO:0003676">
    <property type="term" value="F:nucleic acid binding"/>
    <property type="evidence" value="ECO:0007669"/>
    <property type="project" value="InterPro"/>
</dbReference>
<organism evidence="2 3">
    <name type="scientific">Planifilum fulgidum</name>
    <dbReference type="NCBI Taxonomy" id="201973"/>
    <lineage>
        <taxon>Bacteria</taxon>
        <taxon>Bacillati</taxon>
        <taxon>Bacillota</taxon>
        <taxon>Bacilli</taxon>
        <taxon>Bacillales</taxon>
        <taxon>Thermoactinomycetaceae</taxon>
        <taxon>Planifilum</taxon>
    </lineage>
</organism>
<evidence type="ECO:0000259" key="1">
    <source>
        <dbReference type="PROSITE" id="PS50830"/>
    </source>
</evidence>
<dbReference type="InterPro" id="IPR016071">
    <property type="entry name" value="Staphylococal_nuclease_OB-fold"/>
</dbReference>
<dbReference type="RefSeq" id="WP_092041145.1">
    <property type="nucleotide sequence ID" value="NZ_FOOK01000039.1"/>
</dbReference>
<dbReference type="GO" id="GO:0004518">
    <property type="term" value="F:nuclease activity"/>
    <property type="evidence" value="ECO:0007669"/>
    <property type="project" value="InterPro"/>
</dbReference>
<dbReference type="PROSITE" id="PS01284">
    <property type="entry name" value="TNASE_2"/>
    <property type="match status" value="1"/>
</dbReference>
<evidence type="ECO:0000313" key="3">
    <source>
        <dbReference type="Proteomes" id="UP000198661"/>
    </source>
</evidence>
<dbReference type="EMBL" id="FOOK01000039">
    <property type="protein sequence ID" value="SFG49049.1"/>
    <property type="molecule type" value="Genomic_DNA"/>
</dbReference>
<feature type="domain" description="TNase-like" evidence="1">
    <location>
        <begin position="29"/>
        <end position="127"/>
    </location>
</feature>
<dbReference type="SUPFAM" id="SSF50199">
    <property type="entry name" value="Staphylococcal nuclease"/>
    <property type="match status" value="1"/>
</dbReference>
<proteinExistence type="predicted"/>
<dbReference type="AlphaFoldDB" id="A0A1I2SBD9"/>
<reference evidence="2 3" key="1">
    <citation type="submission" date="2016-10" db="EMBL/GenBank/DDBJ databases">
        <authorList>
            <person name="de Groot N.N."/>
        </authorList>
    </citation>
    <scope>NUCLEOTIDE SEQUENCE [LARGE SCALE GENOMIC DNA]</scope>
    <source>
        <strain evidence="2 3">DSM 44945</strain>
    </source>
</reference>
<dbReference type="PROSITE" id="PS50830">
    <property type="entry name" value="TNASE_3"/>
    <property type="match status" value="1"/>
</dbReference>
<dbReference type="InterPro" id="IPR002071">
    <property type="entry name" value="Thermonucl_AS"/>
</dbReference>
<dbReference type="OrthoDB" id="4376109at2"/>
<dbReference type="InterPro" id="IPR035437">
    <property type="entry name" value="SNase_OB-fold_sf"/>
</dbReference>